<dbReference type="PANTHER" id="PTHR30600">
    <property type="entry name" value="CYTOCHROME C PEROXIDASE-RELATED"/>
    <property type="match status" value="1"/>
</dbReference>
<dbReference type="PANTHER" id="PTHR30600:SF10">
    <property type="entry name" value="BLL6722 PROTEIN"/>
    <property type="match status" value="1"/>
</dbReference>
<evidence type="ECO:0000256" key="4">
    <source>
        <dbReference type="ARBA" id="ARBA00022729"/>
    </source>
</evidence>
<dbReference type="Gene3D" id="1.10.760.10">
    <property type="entry name" value="Cytochrome c-like domain"/>
    <property type="match status" value="2"/>
</dbReference>
<dbReference type="SUPFAM" id="SSF46626">
    <property type="entry name" value="Cytochrome c"/>
    <property type="match status" value="2"/>
</dbReference>
<proteinExistence type="predicted"/>
<dbReference type="BioCyc" id="TASI1091495:G13GE-1081-MONOMER"/>
<dbReference type="InterPro" id="IPR051395">
    <property type="entry name" value="Cytochrome_c_Peroxidase/MauG"/>
</dbReference>
<evidence type="ECO:0000256" key="7">
    <source>
        <dbReference type="PROSITE-ProRule" id="PRU00433"/>
    </source>
</evidence>
<name>I7JRW7_9BURK</name>
<evidence type="ECO:0000256" key="3">
    <source>
        <dbReference type="ARBA" id="ARBA00022723"/>
    </source>
</evidence>
<dbReference type="EC" id="1.11.1.5" evidence="11"/>
<evidence type="ECO:0000313" key="11">
    <source>
        <dbReference type="EMBL" id="CCG19872.1"/>
    </source>
</evidence>
<evidence type="ECO:0000256" key="5">
    <source>
        <dbReference type="ARBA" id="ARBA00023002"/>
    </source>
</evidence>
<dbReference type="HOGENOM" id="CLU_034652_0_1_4"/>
<keyword evidence="3 7" id="KW-0479">Metal-binding</keyword>
<evidence type="ECO:0000256" key="6">
    <source>
        <dbReference type="ARBA" id="ARBA00023004"/>
    </source>
</evidence>
<feature type="chain" id="PRO_5003711283" evidence="9">
    <location>
        <begin position="28"/>
        <end position="429"/>
    </location>
</feature>
<evidence type="ECO:0000256" key="1">
    <source>
        <dbReference type="ARBA" id="ARBA00004196"/>
    </source>
</evidence>
<evidence type="ECO:0000256" key="9">
    <source>
        <dbReference type="SAM" id="SignalP"/>
    </source>
</evidence>
<sequence length="429" mass="48793">MRNQLVKKSKVFLMLLCVGVSGSIATAKEKPTEDLKALKEQMGQVLFNDTALSRNRTMNCASCHEPGRAYTDGRDSPIYNMVSTGADGSHFGDRNAPTAMYGRYHLPFSYDEKRKTYKGGVFWDGRAKDMAKQAGDPPLNQVEMMMPDKKTIIDRLKENPFYEENFKKIYGPDIWDDIEKAYAAMGDAIQAYEHTEEFQPFTSKYDKYLRGEYELTTLEDLGRTLFFSNNNVNCKTCHALRTEDSPEEPFTSFEYHNIGVPTNPDLIKFLKFKDNYKDAGLQKNPLVNGDPKQAGKFKTPTLRNVAVTGPYMHNGVFKDLRTVVFFYDKYNNPDRKINPETGKEWCPTDYEETVNLDDLKAQALTDRKVDALVAFMKILTDEKYEHLLEEQDKAADKIPTDATTKVDAKASNDEPVKVDVKASNIEPAK</sequence>
<feature type="compositionally biased region" description="Basic and acidic residues" evidence="8">
    <location>
        <begin position="393"/>
        <end position="420"/>
    </location>
</feature>
<dbReference type="InterPro" id="IPR004852">
    <property type="entry name" value="Di-haem_cyt_c_peroxidsae"/>
</dbReference>
<protein>
    <submittedName>
        <fullName evidence="11">Diheme cytochrome c peroxidase</fullName>
        <ecNumber evidence="11">1.11.1.5</ecNumber>
    </submittedName>
</protein>
<dbReference type="GO" id="GO:0004130">
    <property type="term" value="F:cytochrome-c peroxidase activity"/>
    <property type="evidence" value="ECO:0007669"/>
    <property type="project" value="UniProtKB-EC"/>
</dbReference>
<keyword evidence="6 7" id="KW-0408">Iron</keyword>
<gene>
    <name evidence="11" type="ORF">KUM_1088</name>
</gene>
<accession>I7JRW7</accession>
<dbReference type="GO" id="GO:0046872">
    <property type="term" value="F:metal ion binding"/>
    <property type="evidence" value="ECO:0007669"/>
    <property type="project" value="UniProtKB-KW"/>
</dbReference>
<dbReference type="EMBL" id="HE681424">
    <property type="protein sequence ID" value="CCG19872.1"/>
    <property type="molecule type" value="Genomic_DNA"/>
</dbReference>
<feature type="region of interest" description="Disordered" evidence="8">
    <location>
        <begin position="393"/>
        <end position="429"/>
    </location>
</feature>
<feature type="domain" description="Cytochrome c" evidence="10">
    <location>
        <begin position="38"/>
        <end position="160"/>
    </location>
</feature>
<evidence type="ECO:0000256" key="8">
    <source>
        <dbReference type="SAM" id="MobiDB-lite"/>
    </source>
</evidence>
<dbReference type="GO" id="GO:0030313">
    <property type="term" value="C:cell envelope"/>
    <property type="evidence" value="ECO:0007669"/>
    <property type="project" value="UniProtKB-SubCell"/>
</dbReference>
<keyword evidence="11" id="KW-0575">Peroxidase</keyword>
<dbReference type="PROSITE" id="PS51007">
    <property type="entry name" value="CYTC"/>
    <property type="match status" value="2"/>
</dbReference>
<dbReference type="KEGG" id="tat:KUM_1088"/>
<dbReference type="GO" id="GO:0020037">
    <property type="term" value="F:heme binding"/>
    <property type="evidence" value="ECO:0007669"/>
    <property type="project" value="InterPro"/>
</dbReference>
<dbReference type="RefSeq" id="WP_015551907.1">
    <property type="nucleotide sequence ID" value="NC_021033.1"/>
</dbReference>
<dbReference type="InterPro" id="IPR036909">
    <property type="entry name" value="Cyt_c-like_dom_sf"/>
</dbReference>
<keyword evidence="5 11" id="KW-0560">Oxidoreductase</keyword>
<dbReference type="GO" id="GO:0009055">
    <property type="term" value="F:electron transfer activity"/>
    <property type="evidence" value="ECO:0007669"/>
    <property type="project" value="InterPro"/>
</dbReference>
<reference evidence="11" key="1">
    <citation type="journal article" date="2012" name="Vet. Microbiol.">
        <title>Comparative genomic analyses of the Taylorellae.</title>
        <authorList>
            <person name="Hauser H."/>
            <person name="Richter D.C."/>
            <person name="van Tonder A."/>
            <person name="Clark L."/>
            <person name="Preston A."/>
        </authorList>
    </citation>
    <scope>NUCLEOTIDE SEQUENCE</scope>
    <source>
        <strain evidence="11">14/45</strain>
    </source>
</reference>
<dbReference type="Pfam" id="PF03150">
    <property type="entry name" value="CCP_MauG"/>
    <property type="match status" value="1"/>
</dbReference>
<dbReference type="InterPro" id="IPR009056">
    <property type="entry name" value="Cyt_c-like_dom"/>
</dbReference>
<evidence type="ECO:0000259" key="10">
    <source>
        <dbReference type="PROSITE" id="PS51007"/>
    </source>
</evidence>
<keyword evidence="4 9" id="KW-0732">Signal</keyword>
<comment type="subcellular location">
    <subcellularLocation>
        <location evidence="1">Cell envelope</location>
    </subcellularLocation>
</comment>
<evidence type="ECO:0000256" key="2">
    <source>
        <dbReference type="ARBA" id="ARBA00022617"/>
    </source>
</evidence>
<keyword evidence="2 7" id="KW-0349">Heme</keyword>
<feature type="domain" description="Cytochrome c" evidence="10">
    <location>
        <begin position="217"/>
        <end position="380"/>
    </location>
</feature>
<feature type="signal peptide" evidence="9">
    <location>
        <begin position="1"/>
        <end position="27"/>
    </location>
</feature>
<dbReference type="AlphaFoldDB" id="I7JRW7"/>
<organism evidence="11">
    <name type="scientific">Taylorella asinigenitalis 14/45</name>
    <dbReference type="NCBI Taxonomy" id="1091495"/>
    <lineage>
        <taxon>Bacteria</taxon>
        <taxon>Pseudomonadati</taxon>
        <taxon>Pseudomonadota</taxon>
        <taxon>Betaproteobacteria</taxon>
        <taxon>Burkholderiales</taxon>
        <taxon>Alcaligenaceae</taxon>
        <taxon>Taylorella</taxon>
    </lineage>
</organism>